<dbReference type="InterPro" id="IPR010869">
    <property type="entry name" value="DUF1501"/>
</dbReference>
<organism evidence="1 2">
    <name type="scientific">Telmatocola sphagniphila</name>
    <dbReference type="NCBI Taxonomy" id="1123043"/>
    <lineage>
        <taxon>Bacteria</taxon>
        <taxon>Pseudomonadati</taxon>
        <taxon>Planctomycetota</taxon>
        <taxon>Planctomycetia</taxon>
        <taxon>Gemmatales</taxon>
        <taxon>Gemmataceae</taxon>
    </lineage>
</organism>
<sequence length="481" mass="52921">MKNFCGQTRREFIWESGAGFTGCALAGLLGNDFFASQTVAADGKTPYKNPLAEKKGHLPTKAKSVIFLYMYGGPSHIDTFDYKPKMVGMDGKTIDVQTFGRGGHKNQGRVVEPRWKFKQYGKCGKYVSDLFPNLAKHVDDIGFIHSMTADSPIHGSAMIQMNTGKILSGSPSLGSWLNYGLGTVNENLPGYVVMLDPRGGPISGAKNWSSGYMPAYYEGTMFRSEGAPILDLSRPANISEASQRRLLDTLREYNDDHNKAQNNALTARVASYELAFKMQTSAPEAVDISKETEKTKELYGMNNKKTAYFGKQCLLARRLVERGVRFVQIYSGGGHNDENWDAHGDLEFNHNMHAGETDLPIAGLLTDLKQRGLLESTLIVWGGEFGRQPTAEYAKGSGRDHNAYGFTMWMAGGGVKGGQSIGTTDEIGSRAVDRKFHVKHLHSTVLQLMGLDPERLTYFYAGLDQKLIGVEGAEPIKELIS</sequence>
<dbReference type="SUPFAM" id="SSF53649">
    <property type="entry name" value="Alkaline phosphatase-like"/>
    <property type="match status" value="1"/>
</dbReference>
<dbReference type="KEGG" id="tsph:KIH39_00330"/>
<reference evidence="1" key="1">
    <citation type="submission" date="2021-05" db="EMBL/GenBank/DDBJ databases">
        <title>Complete genome sequence of the cellulolytic planctomycete Telmatocola sphagniphila SP2T and characterization of the first cellulase from planctomycetes.</title>
        <authorList>
            <person name="Rakitin A.L."/>
            <person name="Beletsky A.V."/>
            <person name="Naumoff D.G."/>
            <person name="Kulichevskaya I.S."/>
            <person name="Mardanov A.V."/>
            <person name="Ravin N.V."/>
            <person name="Dedysh S.N."/>
        </authorList>
    </citation>
    <scope>NUCLEOTIDE SEQUENCE</scope>
    <source>
        <strain evidence="1">SP2T</strain>
    </source>
</reference>
<evidence type="ECO:0000313" key="1">
    <source>
        <dbReference type="EMBL" id="QVL32402.1"/>
    </source>
</evidence>
<dbReference type="AlphaFoldDB" id="A0A8E6B6R8"/>
<dbReference type="Pfam" id="PF07394">
    <property type="entry name" value="DUF1501"/>
    <property type="match status" value="1"/>
</dbReference>
<dbReference type="PANTHER" id="PTHR43737:SF1">
    <property type="entry name" value="DUF1501 DOMAIN-CONTAINING PROTEIN"/>
    <property type="match status" value="1"/>
</dbReference>
<dbReference type="Proteomes" id="UP000676194">
    <property type="component" value="Chromosome"/>
</dbReference>
<dbReference type="RefSeq" id="WP_213497294.1">
    <property type="nucleotide sequence ID" value="NZ_CP074694.1"/>
</dbReference>
<evidence type="ECO:0000313" key="2">
    <source>
        <dbReference type="Proteomes" id="UP000676194"/>
    </source>
</evidence>
<accession>A0A8E6B6R8</accession>
<dbReference type="PANTHER" id="PTHR43737">
    <property type="entry name" value="BLL7424 PROTEIN"/>
    <property type="match status" value="1"/>
</dbReference>
<protein>
    <submittedName>
        <fullName evidence="1">DUF1501 domain-containing protein</fullName>
    </submittedName>
</protein>
<gene>
    <name evidence="1" type="ORF">KIH39_00330</name>
</gene>
<dbReference type="InterPro" id="IPR017850">
    <property type="entry name" value="Alkaline_phosphatase_core_sf"/>
</dbReference>
<name>A0A8E6B6R8_9BACT</name>
<keyword evidence="2" id="KW-1185">Reference proteome</keyword>
<dbReference type="EMBL" id="CP074694">
    <property type="protein sequence ID" value="QVL32402.1"/>
    <property type="molecule type" value="Genomic_DNA"/>
</dbReference>
<proteinExistence type="predicted"/>